<organism evidence="2 3">
    <name type="scientific">Radiobacillus deserti</name>
    <dbReference type="NCBI Taxonomy" id="2594883"/>
    <lineage>
        <taxon>Bacteria</taxon>
        <taxon>Bacillati</taxon>
        <taxon>Bacillota</taxon>
        <taxon>Bacilli</taxon>
        <taxon>Bacillales</taxon>
        <taxon>Bacillaceae</taxon>
        <taxon>Radiobacillus</taxon>
    </lineage>
</organism>
<evidence type="ECO:0000313" key="3">
    <source>
        <dbReference type="Proteomes" id="UP000315215"/>
    </source>
</evidence>
<keyword evidence="3" id="KW-1185">Reference proteome</keyword>
<dbReference type="OrthoDB" id="9978482at2"/>
<gene>
    <name evidence="2" type="ORF">FN924_14280</name>
</gene>
<dbReference type="Proteomes" id="UP000315215">
    <property type="component" value="Chromosome"/>
</dbReference>
<evidence type="ECO:0000256" key="1">
    <source>
        <dbReference type="SAM" id="Coils"/>
    </source>
</evidence>
<feature type="coiled-coil region" evidence="1">
    <location>
        <begin position="20"/>
        <end position="118"/>
    </location>
</feature>
<name>A0A516KIR6_9BACI</name>
<proteinExistence type="predicted"/>
<dbReference type="EMBL" id="CP041666">
    <property type="protein sequence ID" value="QDP41246.1"/>
    <property type="molecule type" value="Genomic_DNA"/>
</dbReference>
<dbReference type="AlphaFoldDB" id="A0A516KIR6"/>
<reference evidence="2 3" key="1">
    <citation type="submission" date="2019-07" db="EMBL/GenBank/DDBJ databases">
        <authorList>
            <person name="Li J."/>
        </authorList>
    </citation>
    <scope>NUCLEOTIDE SEQUENCE [LARGE SCALE GENOMIC DNA]</scope>
    <source>
        <strain evidence="2 3">TKL69</strain>
    </source>
</reference>
<sequence length="160" mass="18926">MHKLIYLLHSNGSMQKRDIIQSMNWTLEQFNDETKQLKENNWLLELAPNLFVITAQARQALKTLTEQKEQLIQQEQMDQKQRSDPLKKNSLARLNERVKELEVELRIANTKIVSLTQENEKLKFNYKQKVSSMKRSSTITHQLVPRLGMWLDLGQAEHER</sequence>
<evidence type="ECO:0000313" key="2">
    <source>
        <dbReference type="EMBL" id="QDP41246.1"/>
    </source>
</evidence>
<dbReference type="RefSeq" id="WP_143895592.1">
    <property type="nucleotide sequence ID" value="NZ_CP041666.1"/>
</dbReference>
<dbReference type="KEGG" id="aqt:FN924_14280"/>
<protein>
    <submittedName>
        <fullName evidence="2">Uncharacterized protein</fullName>
    </submittedName>
</protein>
<keyword evidence="1" id="KW-0175">Coiled coil</keyword>
<accession>A0A516KIR6</accession>